<accession>A0A1H3EIU7</accession>
<dbReference type="SUPFAM" id="SSF53187">
    <property type="entry name" value="Zn-dependent exopeptidases"/>
    <property type="match status" value="1"/>
</dbReference>
<dbReference type="AlphaFoldDB" id="A0A1H3EIU7"/>
<gene>
    <name evidence="1" type="ORF">SAMN05444358_11169</name>
</gene>
<proteinExistence type="predicted"/>
<name>A0A1H3EIU7_9RHOB</name>
<dbReference type="STRING" id="985054.SAMN05444358_11169"/>
<evidence type="ECO:0000313" key="2">
    <source>
        <dbReference type="Proteomes" id="UP000183400"/>
    </source>
</evidence>
<dbReference type="Gene3D" id="3.40.630.10">
    <property type="entry name" value="Zn peptidases"/>
    <property type="match status" value="1"/>
</dbReference>
<protein>
    <submittedName>
        <fullName evidence="1">Peptidase family M20/M25/M40</fullName>
    </submittedName>
</protein>
<sequence>MNTDSLAFRRAQVALRDEWERDVVFVGLGGSLPVAGYFQDVLELDTMLIGFAKENDAIHSPNEKYDVESFRKGIRSWIRILGALAP</sequence>
<reference evidence="2" key="1">
    <citation type="submission" date="2016-10" db="EMBL/GenBank/DDBJ databases">
        <authorList>
            <person name="Varghese N."/>
            <person name="Submissions S."/>
        </authorList>
    </citation>
    <scope>NUCLEOTIDE SEQUENCE [LARGE SCALE GENOMIC DNA]</scope>
    <source>
        <strain evidence="2">DSM 27839</strain>
    </source>
</reference>
<keyword evidence="2" id="KW-1185">Reference proteome</keyword>
<organism evidence="1 2">
    <name type="scientific">Ruegeria halocynthiae</name>
    <dbReference type="NCBI Taxonomy" id="985054"/>
    <lineage>
        <taxon>Bacteria</taxon>
        <taxon>Pseudomonadati</taxon>
        <taxon>Pseudomonadota</taxon>
        <taxon>Alphaproteobacteria</taxon>
        <taxon>Rhodobacterales</taxon>
        <taxon>Roseobacteraceae</taxon>
        <taxon>Ruegeria</taxon>
    </lineage>
</organism>
<dbReference type="Proteomes" id="UP000183400">
    <property type="component" value="Unassembled WGS sequence"/>
</dbReference>
<evidence type="ECO:0000313" key="1">
    <source>
        <dbReference type="EMBL" id="SDX78128.1"/>
    </source>
</evidence>
<dbReference type="EMBL" id="FNNP01000011">
    <property type="protein sequence ID" value="SDX78128.1"/>
    <property type="molecule type" value="Genomic_DNA"/>
</dbReference>